<keyword evidence="10" id="KW-1185">Reference proteome</keyword>
<evidence type="ECO:0000256" key="6">
    <source>
        <dbReference type="SAM" id="SignalP"/>
    </source>
</evidence>
<dbReference type="PANTHER" id="PTHR43640:SF1">
    <property type="entry name" value="THIOREDOXIN-DEPENDENT PEROXIREDOXIN"/>
    <property type="match status" value="1"/>
</dbReference>
<keyword evidence="3 5" id="KW-0408">Iron</keyword>
<evidence type="ECO:0000256" key="5">
    <source>
        <dbReference type="PROSITE-ProRule" id="PRU00433"/>
    </source>
</evidence>
<dbReference type="EMBL" id="CP036433">
    <property type="protein sequence ID" value="QDU98975.1"/>
    <property type="molecule type" value="Genomic_DNA"/>
</dbReference>
<dbReference type="InterPro" id="IPR014784">
    <property type="entry name" value="Cu2_ascorb_mOase-like_C"/>
</dbReference>
<dbReference type="InterPro" id="IPR036939">
    <property type="entry name" value="Cu2_ascorb_mOase_N_sf"/>
</dbReference>
<dbReference type="Proteomes" id="UP000317648">
    <property type="component" value="Chromosome"/>
</dbReference>
<dbReference type="PROSITE" id="PS51352">
    <property type="entry name" value="THIOREDOXIN_2"/>
    <property type="match status" value="1"/>
</dbReference>
<sequence length="636" mass="69702" precursor="true">MRPSCTLLTAVLLIVPCAFFVPSARADEAGRVDLAAFHPSDIDGKSQTLFVPGSTAGVGIVFLSTECPVARRYLPEIGRLAEQFAGQGITVYGVISDRSVTRAAAKRWQSEFQIEFPVLFDASGELAAGVQPTHTPEAFVFDAAGGLVYRGRIDDFYGGVGRPRLKASRFEFRDALQAAVDGRKPAVAYAEPVGCPVEDVRTAAAEGDVTWCRDVAPILFQNCVACHREGAVAPFALTRYEDAARRAAWIAEVTRQRRMPPWKARPGFGHFQGERFLNQDEIATLAAWAKADAPQGDAADLPPTPSFPDGWLLGKPDMVVRMPQAIEIPADGADVFRYIAIPLDIPEDKYLSAVDFHAGNPLVVHHAIIAAGPEGFFEEMTAGAEMPGFDPLKDGLPRWLRLQQRGGKGFQLLGAWAPGSRPFRFPDGVGAPLRKGSTLLLQVHYAPSGKPETDQSEIAFYFCRTPVTRMAGGVGLNVMNLKIPAGEAEHRVSTSMTLPVDATLLGLGPHMHLLGRQMKVTAVKPDGTVEPLIWVDDWDWNWQGQYRFARPIRLPQGTRLDLEAVFDNSANNPANPHTPPQLVRFGRKTTDEMCLCFLQFALDEPEDQQALRKAMFRTVMGQFGSRFRLLFRPASP</sequence>
<dbReference type="InterPro" id="IPR024548">
    <property type="entry name" value="Cu2_monoox_C"/>
</dbReference>
<dbReference type="SUPFAM" id="SSF46626">
    <property type="entry name" value="Cytochrome c"/>
    <property type="match status" value="1"/>
</dbReference>
<keyword evidence="2 5" id="KW-0479">Metal-binding</keyword>
<dbReference type="GO" id="GO:0016209">
    <property type="term" value="F:antioxidant activity"/>
    <property type="evidence" value="ECO:0007669"/>
    <property type="project" value="InterPro"/>
</dbReference>
<protein>
    <recommendedName>
        <fullName evidence="11">Thiol-disulfide oxidoreductase</fullName>
    </recommendedName>
</protein>
<proteinExistence type="predicted"/>
<feature type="domain" description="Thioredoxin" evidence="8">
    <location>
        <begin position="23"/>
        <end position="178"/>
    </location>
</feature>
<evidence type="ECO:0000256" key="1">
    <source>
        <dbReference type="ARBA" id="ARBA00022617"/>
    </source>
</evidence>
<feature type="signal peptide" evidence="6">
    <location>
        <begin position="1"/>
        <end position="26"/>
    </location>
</feature>
<dbReference type="Gene3D" id="2.60.120.230">
    <property type="match status" value="1"/>
</dbReference>
<evidence type="ECO:0000256" key="3">
    <source>
        <dbReference type="ARBA" id="ARBA00023004"/>
    </source>
</evidence>
<dbReference type="SUPFAM" id="SSF52833">
    <property type="entry name" value="Thioredoxin-like"/>
    <property type="match status" value="1"/>
</dbReference>
<dbReference type="InterPro" id="IPR013766">
    <property type="entry name" value="Thioredoxin_domain"/>
</dbReference>
<dbReference type="GO" id="GO:0009055">
    <property type="term" value="F:electron transfer activity"/>
    <property type="evidence" value="ECO:0007669"/>
    <property type="project" value="InterPro"/>
</dbReference>
<keyword evidence="6" id="KW-0732">Signal</keyword>
<dbReference type="Pfam" id="PF03712">
    <property type="entry name" value="Cu2_monoox_C"/>
    <property type="match status" value="1"/>
</dbReference>
<dbReference type="AlphaFoldDB" id="A0A518E4D6"/>
<dbReference type="InterPro" id="IPR009056">
    <property type="entry name" value="Cyt_c-like_dom"/>
</dbReference>
<organism evidence="9 10">
    <name type="scientific">Lignipirellula cremea</name>
    <dbReference type="NCBI Taxonomy" id="2528010"/>
    <lineage>
        <taxon>Bacteria</taxon>
        <taxon>Pseudomonadati</taxon>
        <taxon>Planctomycetota</taxon>
        <taxon>Planctomycetia</taxon>
        <taxon>Pirellulales</taxon>
        <taxon>Pirellulaceae</taxon>
        <taxon>Lignipirellula</taxon>
    </lineage>
</organism>
<evidence type="ECO:0000259" key="8">
    <source>
        <dbReference type="PROSITE" id="PS51352"/>
    </source>
</evidence>
<dbReference type="OrthoDB" id="9788721at2"/>
<dbReference type="RefSeq" id="WP_145058633.1">
    <property type="nucleotide sequence ID" value="NZ_CP036433.1"/>
</dbReference>
<dbReference type="Pfam" id="PF00578">
    <property type="entry name" value="AhpC-TSA"/>
    <property type="match status" value="1"/>
</dbReference>
<evidence type="ECO:0000256" key="2">
    <source>
        <dbReference type="ARBA" id="ARBA00022723"/>
    </source>
</evidence>
<keyword evidence="1 5" id="KW-0349">Heme</keyword>
<dbReference type="Gene3D" id="3.40.30.10">
    <property type="entry name" value="Glutaredoxin"/>
    <property type="match status" value="1"/>
</dbReference>
<accession>A0A518E4D6</accession>
<dbReference type="Gene3D" id="2.60.120.310">
    <property type="entry name" value="Copper type II, ascorbate-dependent monooxygenase, N-terminal domain"/>
    <property type="match status" value="1"/>
</dbReference>
<dbReference type="KEGG" id="lcre:Pla8534_68860"/>
<dbReference type="InterPro" id="IPR036909">
    <property type="entry name" value="Cyt_c-like_dom_sf"/>
</dbReference>
<reference evidence="9 10" key="1">
    <citation type="submission" date="2019-02" db="EMBL/GenBank/DDBJ databases">
        <title>Deep-cultivation of Planctomycetes and their phenomic and genomic characterization uncovers novel biology.</title>
        <authorList>
            <person name="Wiegand S."/>
            <person name="Jogler M."/>
            <person name="Boedeker C."/>
            <person name="Pinto D."/>
            <person name="Vollmers J."/>
            <person name="Rivas-Marin E."/>
            <person name="Kohn T."/>
            <person name="Peeters S.H."/>
            <person name="Heuer A."/>
            <person name="Rast P."/>
            <person name="Oberbeckmann S."/>
            <person name="Bunk B."/>
            <person name="Jeske O."/>
            <person name="Meyerdierks A."/>
            <person name="Storesund J.E."/>
            <person name="Kallscheuer N."/>
            <person name="Luecker S."/>
            <person name="Lage O.M."/>
            <person name="Pohl T."/>
            <person name="Merkel B.J."/>
            <person name="Hornburger P."/>
            <person name="Mueller R.-W."/>
            <person name="Bruemmer F."/>
            <person name="Labrenz M."/>
            <person name="Spormann A.M."/>
            <person name="Op den Camp H."/>
            <person name="Overmann J."/>
            <person name="Amann R."/>
            <person name="Jetten M.S.M."/>
            <person name="Mascher T."/>
            <person name="Medema M.H."/>
            <person name="Devos D.P."/>
            <person name="Kaster A.-K."/>
            <person name="Ovreas L."/>
            <person name="Rohde M."/>
            <person name="Galperin M.Y."/>
            <person name="Jogler C."/>
        </authorList>
    </citation>
    <scope>NUCLEOTIDE SEQUENCE [LARGE SCALE GENOMIC DNA]</scope>
    <source>
        <strain evidence="9 10">Pla85_3_4</strain>
    </source>
</reference>
<dbReference type="InterPro" id="IPR036249">
    <property type="entry name" value="Thioredoxin-like_sf"/>
</dbReference>
<keyword evidence="4" id="KW-1015">Disulfide bond</keyword>
<gene>
    <name evidence="9" type="ORF">Pla8534_68860</name>
</gene>
<evidence type="ECO:0000256" key="4">
    <source>
        <dbReference type="ARBA" id="ARBA00023157"/>
    </source>
</evidence>
<dbReference type="InterPro" id="IPR047262">
    <property type="entry name" value="PRX-like1"/>
</dbReference>
<dbReference type="InterPro" id="IPR000866">
    <property type="entry name" value="AhpC/TSA"/>
</dbReference>
<dbReference type="GO" id="GO:0005507">
    <property type="term" value="F:copper ion binding"/>
    <property type="evidence" value="ECO:0007669"/>
    <property type="project" value="InterPro"/>
</dbReference>
<evidence type="ECO:0000259" key="7">
    <source>
        <dbReference type="PROSITE" id="PS51007"/>
    </source>
</evidence>
<feature type="chain" id="PRO_5021765300" description="Thiol-disulfide oxidoreductase" evidence="6">
    <location>
        <begin position="27"/>
        <end position="636"/>
    </location>
</feature>
<evidence type="ECO:0000313" key="10">
    <source>
        <dbReference type="Proteomes" id="UP000317648"/>
    </source>
</evidence>
<evidence type="ECO:0008006" key="11">
    <source>
        <dbReference type="Google" id="ProtNLM"/>
    </source>
</evidence>
<dbReference type="GO" id="GO:0016715">
    <property type="term" value="F:oxidoreductase activity, acting on paired donors, with incorporation or reduction of molecular oxygen, reduced ascorbate as one donor, and incorporation of one atom of oxygen"/>
    <property type="evidence" value="ECO:0007669"/>
    <property type="project" value="InterPro"/>
</dbReference>
<dbReference type="InterPro" id="IPR008977">
    <property type="entry name" value="PHM/PNGase_F_dom_sf"/>
</dbReference>
<feature type="domain" description="Cytochrome c" evidence="7">
    <location>
        <begin position="202"/>
        <end position="293"/>
    </location>
</feature>
<evidence type="ECO:0000313" key="9">
    <source>
        <dbReference type="EMBL" id="QDU98975.1"/>
    </source>
</evidence>
<dbReference type="GO" id="GO:0020037">
    <property type="term" value="F:heme binding"/>
    <property type="evidence" value="ECO:0007669"/>
    <property type="project" value="InterPro"/>
</dbReference>
<dbReference type="SUPFAM" id="SSF49742">
    <property type="entry name" value="PHM/PNGase F"/>
    <property type="match status" value="2"/>
</dbReference>
<name>A0A518E4D6_9BACT</name>
<dbReference type="PANTHER" id="PTHR43640">
    <property type="entry name" value="OS07G0260300 PROTEIN"/>
    <property type="match status" value="1"/>
</dbReference>
<dbReference type="PROSITE" id="PS51007">
    <property type="entry name" value="CYTC"/>
    <property type="match status" value="1"/>
</dbReference>